<comment type="catalytic activity">
    <reaction evidence="16">
        <text>leukotriene C4 = leukotriene A4 + glutathione</text>
        <dbReference type="Rhea" id="RHEA:17617"/>
        <dbReference type="ChEBI" id="CHEBI:57463"/>
        <dbReference type="ChEBI" id="CHEBI:57925"/>
        <dbReference type="ChEBI" id="CHEBI:57973"/>
        <dbReference type="EC" id="4.4.1.20"/>
    </reaction>
    <physiologicalReaction direction="right-to-left" evidence="16">
        <dbReference type="Rhea" id="RHEA:17619"/>
    </physiologicalReaction>
</comment>
<dbReference type="GO" id="GO:0004364">
    <property type="term" value="F:glutathione transferase activity"/>
    <property type="evidence" value="ECO:0007669"/>
    <property type="project" value="TreeGrafter"/>
</dbReference>
<evidence type="ECO:0000256" key="19">
    <source>
        <dbReference type="ARBA" id="ARBA00075145"/>
    </source>
</evidence>
<evidence type="ECO:0000256" key="6">
    <source>
        <dbReference type="ARBA" id="ARBA00023002"/>
    </source>
</evidence>
<dbReference type="AlphaFoldDB" id="A0A8H3E990"/>
<dbReference type="Proteomes" id="UP000663827">
    <property type="component" value="Unassembled WGS sequence"/>
</dbReference>
<evidence type="ECO:0000256" key="12">
    <source>
        <dbReference type="ARBA" id="ARBA00023288"/>
    </source>
</evidence>
<evidence type="ECO:0000256" key="15">
    <source>
        <dbReference type="ARBA" id="ARBA00039056"/>
    </source>
</evidence>
<evidence type="ECO:0000313" key="22">
    <source>
        <dbReference type="EMBL" id="CAE6531317.1"/>
    </source>
</evidence>
<name>A0A8H3E990_9AGAM</name>
<keyword evidence="8" id="KW-0496">Mitochondrion</keyword>
<evidence type="ECO:0000256" key="3">
    <source>
        <dbReference type="ARBA" id="ARBA00022692"/>
    </source>
</evidence>
<keyword evidence="5 21" id="KW-1133">Transmembrane helix</keyword>
<evidence type="ECO:0000256" key="14">
    <source>
        <dbReference type="ARBA" id="ARBA00037916"/>
    </source>
</evidence>
<dbReference type="InterPro" id="IPR050997">
    <property type="entry name" value="MAPEG"/>
</dbReference>
<comment type="pathway">
    <text evidence="14">Lipid metabolism; arachidonate metabolism.</text>
</comment>
<feature type="transmembrane region" description="Helical" evidence="21">
    <location>
        <begin position="125"/>
        <end position="144"/>
    </location>
</feature>
<dbReference type="SUPFAM" id="SSF161084">
    <property type="entry name" value="MAPEG domain-like"/>
    <property type="match status" value="1"/>
</dbReference>
<keyword evidence="12" id="KW-0449">Lipoprotein</keyword>
<dbReference type="FunFam" id="1.20.120.550:FF:000004">
    <property type="entry name" value="Microsomal glutathione S-transferase 3"/>
    <property type="match status" value="1"/>
</dbReference>
<dbReference type="GO" id="GO:0005741">
    <property type="term" value="C:mitochondrial outer membrane"/>
    <property type="evidence" value="ECO:0007669"/>
    <property type="project" value="UniProtKB-SubCell"/>
</dbReference>
<keyword evidence="11" id="KW-0456">Lyase</keyword>
<dbReference type="PANTHER" id="PTHR10250:SF26">
    <property type="entry name" value="GLUTATHIONE S-TRANSFERASE 3, MITOCHONDRIAL"/>
    <property type="match status" value="1"/>
</dbReference>
<reference evidence="23" key="1">
    <citation type="submission" date="2021-01" db="EMBL/GenBank/DDBJ databases">
        <authorList>
            <person name="Kaushik A."/>
        </authorList>
    </citation>
    <scope>NUCLEOTIDE SEQUENCE</scope>
    <source>
        <strain evidence="23">AG5</strain>
        <strain evidence="22">Type strain: AG8-Rh-89/</strain>
    </source>
</reference>
<evidence type="ECO:0000256" key="13">
    <source>
        <dbReference type="ARBA" id="ARBA00037884"/>
    </source>
</evidence>
<organism evidence="23 24">
    <name type="scientific">Rhizoctonia solani</name>
    <dbReference type="NCBI Taxonomy" id="456999"/>
    <lineage>
        <taxon>Eukaryota</taxon>
        <taxon>Fungi</taxon>
        <taxon>Dikarya</taxon>
        <taxon>Basidiomycota</taxon>
        <taxon>Agaricomycotina</taxon>
        <taxon>Agaricomycetes</taxon>
        <taxon>Cantharellales</taxon>
        <taxon>Ceratobasidiaceae</taxon>
        <taxon>Rhizoctonia</taxon>
    </lineage>
</organism>
<evidence type="ECO:0000256" key="2">
    <source>
        <dbReference type="ARBA" id="ARBA00022679"/>
    </source>
</evidence>
<evidence type="ECO:0000256" key="11">
    <source>
        <dbReference type="ARBA" id="ARBA00023239"/>
    </source>
</evidence>
<keyword evidence="3 21" id="KW-0812">Transmembrane</keyword>
<evidence type="ECO:0000256" key="20">
    <source>
        <dbReference type="ARBA" id="ARBA00076908"/>
    </source>
</evidence>
<dbReference type="EMBL" id="CAJNJQ010006631">
    <property type="protein sequence ID" value="CAE7233411.1"/>
    <property type="molecule type" value="Genomic_DNA"/>
</dbReference>
<comment type="pathway">
    <text evidence="13">Lipid metabolism; leukotriene C4 biosynthesis.</text>
</comment>
<evidence type="ECO:0000256" key="7">
    <source>
        <dbReference type="ARBA" id="ARBA00023098"/>
    </source>
</evidence>
<evidence type="ECO:0000256" key="9">
    <source>
        <dbReference type="ARBA" id="ARBA00023136"/>
    </source>
</evidence>
<comment type="subcellular location">
    <subcellularLocation>
        <location evidence="1">Mitochondrion outer membrane</location>
        <topology evidence="1">Multi-pass membrane protein</topology>
    </subcellularLocation>
</comment>
<dbReference type="Proteomes" id="UP000663850">
    <property type="component" value="Unassembled WGS sequence"/>
</dbReference>
<feature type="transmembrane region" description="Helical" evidence="21">
    <location>
        <begin position="12"/>
        <end position="32"/>
    </location>
</feature>
<sequence length="151" mass="16639">MPTTITLPDNYGYVALAAISTGFLTAFQTILVSKARKRSGVEYPRLYAEKEEQAKSIEALKFNCAQRAHQNTLEWLPHVLFFTTFLGLRRPVLAASLGALWSTSRVLYTIGYVSGDPKKRNTRGGVFGSVAYMGLLLSATYAGVELAQGKW</sequence>
<evidence type="ECO:0000256" key="5">
    <source>
        <dbReference type="ARBA" id="ARBA00022989"/>
    </source>
</evidence>
<dbReference type="GO" id="GO:0004602">
    <property type="term" value="F:glutathione peroxidase activity"/>
    <property type="evidence" value="ECO:0007669"/>
    <property type="project" value="TreeGrafter"/>
</dbReference>
<evidence type="ECO:0000256" key="10">
    <source>
        <dbReference type="ARBA" id="ARBA00023139"/>
    </source>
</evidence>
<keyword evidence="7" id="KW-0443">Lipid metabolism</keyword>
<dbReference type="InterPro" id="IPR001129">
    <property type="entry name" value="Membr-assoc_MAPEG"/>
</dbReference>
<keyword evidence="2" id="KW-0808">Transferase</keyword>
<dbReference type="Pfam" id="PF01124">
    <property type="entry name" value="MAPEG"/>
    <property type="match status" value="1"/>
</dbReference>
<dbReference type="GO" id="GO:0005783">
    <property type="term" value="C:endoplasmic reticulum"/>
    <property type="evidence" value="ECO:0007669"/>
    <property type="project" value="TreeGrafter"/>
</dbReference>
<keyword evidence="6" id="KW-0560">Oxidoreductase</keyword>
<evidence type="ECO:0000256" key="18">
    <source>
        <dbReference type="ARBA" id="ARBA00069748"/>
    </source>
</evidence>
<dbReference type="GO" id="GO:0005635">
    <property type="term" value="C:nuclear envelope"/>
    <property type="evidence" value="ECO:0007669"/>
    <property type="project" value="TreeGrafter"/>
</dbReference>
<evidence type="ECO:0000256" key="1">
    <source>
        <dbReference type="ARBA" id="ARBA00004374"/>
    </source>
</evidence>
<protein>
    <recommendedName>
        <fullName evidence="18">Glutathione S-transferase 3, mitochondrial</fullName>
        <ecNumber evidence="15">4.4.1.20</ecNumber>
    </recommendedName>
    <alternativeName>
        <fullName evidence="19">Glutathione peroxidase MGST3</fullName>
    </alternativeName>
    <alternativeName>
        <fullName evidence="20">LTC4 synthase MGST3</fullName>
    </alternativeName>
</protein>
<evidence type="ECO:0000256" key="16">
    <source>
        <dbReference type="ARBA" id="ARBA00049298"/>
    </source>
</evidence>
<dbReference type="OrthoDB" id="5983572at2759"/>
<dbReference type="Gene3D" id="1.20.120.550">
    <property type="entry name" value="Membrane associated eicosanoid/glutathione metabolism-like domain"/>
    <property type="match status" value="1"/>
</dbReference>
<gene>
    <name evidence="22" type="ORF">RDB_LOCUS131278</name>
    <name evidence="23" type="ORF">RDB_LOCUS191314</name>
</gene>
<keyword evidence="10" id="KW-0564">Palmitate</keyword>
<dbReference type="EMBL" id="CAJMWZ010007020">
    <property type="protein sequence ID" value="CAE6531317.1"/>
    <property type="molecule type" value="Genomic_DNA"/>
</dbReference>
<dbReference type="GO" id="GO:0006629">
    <property type="term" value="P:lipid metabolic process"/>
    <property type="evidence" value="ECO:0007669"/>
    <property type="project" value="UniProtKB-KW"/>
</dbReference>
<proteinExistence type="predicted"/>
<dbReference type="PANTHER" id="PTHR10250">
    <property type="entry name" value="MICROSOMAL GLUTATHIONE S-TRANSFERASE"/>
    <property type="match status" value="1"/>
</dbReference>
<dbReference type="EC" id="4.4.1.20" evidence="15"/>
<comment type="caution">
    <text evidence="23">The sequence shown here is derived from an EMBL/GenBank/DDBJ whole genome shotgun (WGS) entry which is preliminary data.</text>
</comment>
<accession>A0A8H3E990</accession>
<dbReference type="InterPro" id="IPR023352">
    <property type="entry name" value="MAPEG-like_dom_sf"/>
</dbReference>
<evidence type="ECO:0000313" key="23">
    <source>
        <dbReference type="EMBL" id="CAE7233411.1"/>
    </source>
</evidence>
<evidence type="ECO:0000256" key="8">
    <source>
        <dbReference type="ARBA" id="ARBA00023128"/>
    </source>
</evidence>
<evidence type="ECO:0000256" key="21">
    <source>
        <dbReference type="SAM" id="Phobius"/>
    </source>
</evidence>
<evidence type="ECO:0000256" key="4">
    <source>
        <dbReference type="ARBA" id="ARBA00022787"/>
    </source>
</evidence>
<evidence type="ECO:0000313" key="24">
    <source>
        <dbReference type="Proteomes" id="UP000663827"/>
    </source>
</evidence>
<dbReference type="GO" id="GO:0004464">
    <property type="term" value="F:leukotriene-C4 synthase activity"/>
    <property type="evidence" value="ECO:0007669"/>
    <property type="project" value="UniProtKB-EC"/>
</dbReference>
<keyword evidence="4" id="KW-1000">Mitochondrion outer membrane</keyword>
<keyword evidence="9 21" id="KW-0472">Membrane</keyword>
<comment type="catalytic activity">
    <reaction evidence="17">
        <text>15-deoxy-Delta(12,14)-prostaglandin J2 + glutathione = 15-deoxy-Delta(12,14)-prostaglandin J2-S-(R)-glutathione</text>
        <dbReference type="Rhea" id="RHEA:75963"/>
        <dbReference type="ChEBI" id="CHEBI:57925"/>
        <dbReference type="ChEBI" id="CHEBI:85236"/>
        <dbReference type="ChEBI" id="CHEBI:194498"/>
    </reaction>
    <physiologicalReaction direction="left-to-right" evidence="17">
        <dbReference type="Rhea" id="RHEA:75964"/>
    </physiologicalReaction>
</comment>
<evidence type="ECO:0000256" key="17">
    <source>
        <dbReference type="ARBA" id="ARBA00051411"/>
    </source>
</evidence>